<reference evidence="2" key="1">
    <citation type="submission" date="2023-08" db="EMBL/GenBank/DDBJ databases">
        <authorList>
            <person name="Audoor S."/>
            <person name="Bilcke G."/>
        </authorList>
    </citation>
    <scope>NUCLEOTIDE SEQUENCE</scope>
</reference>
<feature type="region of interest" description="Disordered" evidence="1">
    <location>
        <begin position="1"/>
        <end position="144"/>
    </location>
</feature>
<accession>A0AAD2G3C7</accession>
<dbReference type="EMBL" id="CAKOGP040002091">
    <property type="protein sequence ID" value="CAJ1961373.1"/>
    <property type="molecule type" value="Genomic_DNA"/>
</dbReference>
<feature type="compositionally biased region" description="Low complexity" evidence="1">
    <location>
        <begin position="1"/>
        <end position="11"/>
    </location>
</feature>
<protein>
    <submittedName>
        <fullName evidence="2">Uncharacterized protein</fullName>
    </submittedName>
</protein>
<evidence type="ECO:0000313" key="2">
    <source>
        <dbReference type="EMBL" id="CAJ1961373.1"/>
    </source>
</evidence>
<organism evidence="2 3">
    <name type="scientific">Cylindrotheca closterium</name>
    <dbReference type="NCBI Taxonomy" id="2856"/>
    <lineage>
        <taxon>Eukaryota</taxon>
        <taxon>Sar</taxon>
        <taxon>Stramenopiles</taxon>
        <taxon>Ochrophyta</taxon>
        <taxon>Bacillariophyta</taxon>
        <taxon>Bacillariophyceae</taxon>
        <taxon>Bacillariophycidae</taxon>
        <taxon>Bacillariales</taxon>
        <taxon>Bacillariaceae</taxon>
        <taxon>Cylindrotheca</taxon>
    </lineage>
</organism>
<sequence>MTTVTDMTITTSIHKHDKRDVMENVKKTPTGMKKKAFSISSTSSRQKKPARDTKNGPMRSSPSSCDNSSQDSDTINEAIDIINSNKEDDEPTPPPPSHRRTSSSSSYRLTRGGGGSSVNLQTEGSDSSSGPIMTRGHGSSVSLRIESDLDPRAASELLLDNSDRLSLLVSNSHTNLAGLADFSSSSSESDCDEF</sequence>
<name>A0AAD2G3C7_9STRA</name>
<dbReference type="Proteomes" id="UP001295423">
    <property type="component" value="Unassembled WGS sequence"/>
</dbReference>
<evidence type="ECO:0000256" key="1">
    <source>
        <dbReference type="SAM" id="MobiDB-lite"/>
    </source>
</evidence>
<comment type="caution">
    <text evidence="2">The sequence shown here is derived from an EMBL/GenBank/DDBJ whole genome shotgun (WGS) entry which is preliminary data.</text>
</comment>
<proteinExistence type="predicted"/>
<evidence type="ECO:0000313" key="3">
    <source>
        <dbReference type="Proteomes" id="UP001295423"/>
    </source>
</evidence>
<gene>
    <name evidence="2" type="ORF">CYCCA115_LOCUS19164</name>
</gene>
<feature type="compositionally biased region" description="Low complexity" evidence="1">
    <location>
        <begin position="60"/>
        <end position="73"/>
    </location>
</feature>
<feature type="compositionally biased region" description="Polar residues" evidence="1">
    <location>
        <begin position="118"/>
        <end position="142"/>
    </location>
</feature>
<dbReference type="AlphaFoldDB" id="A0AAD2G3C7"/>
<keyword evidence="3" id="KW-1185">Reference proteome</keyword>